<evidence type="ECO:0000313" key="1">
    <source>
        <dbReference type="EMBL" id="GCO15127.1"/>
    </source>
</evidence>
<dbReference type="EMBL" id="UGDD01000002">
    <property type="protein sequence ID" value="STJ53764.1"/>
    <property type="molecule type" value="Genomic_DNA"/>
</dbReference>
<dbReference type="EMBL" id="BFIH01000021">
    <property type="protein sequence ID" value="GCO15127.1"/>
    <property type="molecule type" value="Genomic_DNA"/>
</dbReference>
<proteinExistence type="predicted"/>
<evidence type="ECO:0000313" key="3">
    <source>
        <dbReference type="EMBL" id="WHI03260.1"/>
    </source>
</evidence>
<sequence length="55" mass="6340">MTALKNRTQHNEQAKQCWDVIGKVMLGRASKERDKDMVYQTGTSFSDFKAAFRSK</sequence>
<evidence type="ECO:0000313" key="5">
    <source>
        <dbReference type="Proteomes" id="UP000300926"/>
    </source>
</evidence>
<dbReference type="Proteomes" id="UP001179946">
    <property type="component" value="Chromosome"/>
</dbReference>
<dbReference type="EMBL" id="CP122634">
    <property type="protein sequence ID" value="WHI03260.1"/>
    <property type="molecule type" value="Genomic_DNA"/>
</dbReference>
<name>A0A2X6FUV6_ECOLX</name>
<dbReference type="Proteomes" id="UP000300926">
    <property type="component" value="Unassembled WGS sequence"/>
</dbReference>
<gene>
    <name evidence="1" type="ORF">ExPECSC038_00673</name>
    <name evidence="2" type="ORF">NCTC9045_01625</name>
    <name evidence="3" type="ORF">QDW62_06920</name>
</gene>
<evidence type="ECO:0000313" key="4">
    <source>
        <dbReference type="Proteomes" id="UP000254503"/>
    </source>
</evidence>
<dbReference type="RefSeq" id="WP_000125783.1">
    <property type="nucleotide sequence ID" value="NZ_AP024112.1"/>
</dbReference>
<protein>
    <submittedName>
        <fullName evidence="2">Uncharacterized protein</fullName>
    </submittedName>
</protein>
<reference evidence="1 5" key="1">
    <citation type="submission" date="2018-04" db="EMBL/GenBank/DDBJ databases">
        <title>Large scale genomics of bovine and human commensal E. coli to reveal the emerging process of EHEC.</title>
        <authorList>
            <person name="Arimizu Y."/>
            <person name="Ogura Y."/>
        </authorList>
    </citation>
    <scope>NUCLEOTIDE SEQUENCE [LARGE SCALE GENOMIC DNA]</scope>
    <source>
        <strain evidence="1 5">ECSC038</strain>
    </source>
</reference>
<reference evidence="3" key="3">
    <citation type="journal article" date="2023" name="Front. Microbiol.">
        <title>Virotyping and genetic antimicrobial susceptibility testing of porcine ETEC/STEC strains and associated plasmid types.</title>
        <authorList>
            <person name="Vereecke N."/>
            <person name="Van Hoorde S."/>
            <person name="Sperling D."/>
            <person name="Theuns S."/>
            <person name="Devriendt B."/>
            <person name="Cox E."/>
        </authorList>
    </citation>
    <scope>NUCLEOTIDE SEQUENCE</scope>
    <source>
        <strain evidence="3">ETEC4085</strain>
    </source>
</reference>
<reference evidence="2 4" key="2">
    <citation type="submission" date="2018-06" db="EMBL/GenBank/DDBJ databases">
        <authorList>
            <consortium name="Pathogen Informatics"/>
            <person name="Doyle S."/>
        </authorList>
    </citation>
    <scope>NUCLEOTIDE SEQUENCE [LARGE SCALE GENOMIC DNA]</scope>
    <source>
        <strain evidence="2 4">NCTC9045</strain>
    </source>
</reference>
<organism evidence="2 4">
    <name type="scientific">Escherichia coli</name>
    <dbReference type="NCBI Taxonomy" id="562"/>
    <lineage>
        <taxon>Bacteria</taxon>
        <taxon>Pseudomonadati</taxon>
        <taxon>Pseudomonadota</taxon>
        <taxon>Gammaproteobacteria</taxon>
        <taxon>Enterobacterales</taxon>
        <taxon>Enterobacteriaceae</taxon>
        <taxon>Escherichia</taxon>
    </lineage>
</organism>
<evidence type="ECO:0000313" key="2">
    <source>
        <dbReference type="EMBL" id="STJ53764.1"/>
    </source>
</evidence>
<dbReference type="AlphaFoldDB" id="A0A2X6FUV6"/>
<accession>A0A2X6FUV6</accession>
<dbReference type="Proteomes" id="UP000254503">
    <property type="component" value="Unassembled WGS sequence"/>
</dbReference>